<dbReference type="Gene3D" id="3.40.710.10">
    <property type="entry name" value="DD-peptidase/beta-lactamase superfamily"/>
    <property type="match status" value="1"/>
</dbReference>
<dbReference type="STRING" id="1703345.A3860_31185"/>
<evidence type="ECO:0000313" key="4">
    <source>
        <dbReference type="Proteomes" id="UP000192796"/>
    </source>
</evidence>
<evidence type="ECO:0000313" key="3">
    <source>
        <dbReference type="EMBL" id="OQP61730.1"/>
    </source>
</evidence>
<feature type="domain" description="Beta-lactamase-related" evidence="2">
    <location>
        <begin position="47"/>
        <end position="348"/>
    </location>
</feature>
<feature type="signal peptide" evidence="1">
    <location>
        <begin position="1"/>
        <end position="29"/>
    </location>
</feature>
<protein>
    <recommendedName>
        <fullName evidence="2">Beta-lactamase-related domain-containing protein</fullName>
    </recommendedName>
</protein>
<keyword evidence="4" id="KW-1185">Reference proteome</keyword>
<keyword evidence="1" id="KW-0732">Signal</keyword>
<gene>
    <name evidence="3" type="ORF">A3860_31185</name>
</gene>
<dbReference type="InterPro" id="IPR050491">
    <property type="entry name" value="AmpC-like"/>
</dbReference>
<evidence type="ECO:0000259" key="2">
    <source>
        <dbReference type="Pfam" id="PF00144"/>
    </source>
</evidence>
<dbReference type="EMBL" id="LVYD01000056">
    <property type="protein sequence ID" value="OQP61730.1"/>
    <property type="molecule type" value="Genomic_DNA"/>
</dbReference>
<accession>A0A1V9FTS6</accession>
<sequence length="549" mass="62102">MTFIMKIIYRSRILFLLCTIIPFASFSQAFSDTAILIEKIFSRYTPQNPGCQLSISRNDEVIFSRAWGNADLENNVPLTTRSIIEAGSVSKQFTAAAILLLEQQGKLSVNDDVRKFIPELPNYGIVIRIKHLIHHTSGLKDWGSIAQMTGWARGTKAYRNEDALEIVARQKTLNNVPGAEFLYSNSNYNLLAIIVQRASGMSLAAFTREYIFIPAGMTQTQWRDNYKRIVPNRSIAYVKVDSGYEADMPNEYVYGNGGLLTTTEDLLKWNAWHFSGKFGNPSLLQKQTAVDTFNNKLINYYGAGLFIQSVGGIKVIRHTGATGSYRCYLGYYPELKLSIAWLSNTSQFDTSKYNVVGEVEKLFFRKKAPLLSKKDEPQTVPLEKIKVYSGRYRNERTANVIQLEIKDGQLFIDNRMPLKPVGVNVFKVQNDLLSFDKPDAFCWGNEDQDTVRYIRVEPADVSAATIGAYTGKYFSDETQSGLTVAQQNGTLLVQVNSYTSYDLKPIYKDAFRIVDADGVITFERNEKSKIVKMKISVSRARNVEFMKMD</sequence>
<dbReference type="PANTHER" id="PTHR46825">
    <property type="entry name" value="D-ALANYL-D-ALANINE-CARBOXYPEPTIDASE/ENDOPEPTIDASE AMPH"/>
    <property type="match status" value="1"/>
</dbReference>
<dbReference type="PANTHER" id="PTHR46825:SF9">
    <property type="entry name" value="BETA-LACTAMASE-RELATED DOMAIN-CONTAINING PROTEIN"/>
    <property type="match status" value="1"/>
</dbReference>
<name>A0A1V9FTS6_9BACT</name>
<comment type="caution">
    <text evidence="3">The sequence shown here is derived from an EMBL/GenBank/DDBJ whole genome shotgun (WGS) entry which is preliminary data.</text>
</comment>
<proteinExistence type="predicted"/>
<dbReference type="InterPro" id="IPR012338">
    <property type="entry name" value="Beta-lactam/transpept-like"/>
</dbReference>
<reference evidence="3 4" key="1">
    <citation type="submission" date="2016-03" db="EMBL/GenBank/DDBJ databases">
        <title>Niastella vici sp. nov., isolated from farmland soil.</title>
        <authorList>
            <person name="Chen L."/>
            <person name="Wang D."/>
            <person name="Yang S."/>
            <person name="Wang G."/>
        </authorList>
    </citation>
    <scope>NUCLEOTIDE SEQUENCE [LARGE SCALE GENOMIC DNA]</scope>
    <source>
        <strain evidence="3 4">DJ57</strain>
    </source>
</reference>
<dbReference type="InterPro" id="IPR001466">
    <property type="entry name" value="Beta-lactam-related"/>
</dbReference>
<dbReference type="AlphaFoldDB" id="A0A1V9FTS6"/>
<dbReference type="Pfam" id="PF00144">
    <property type="entry name" value="Beta-lactamase"/>
    <property type="match status" value="1"/>
</dbReference>
<organism evidence="3 4">
    <name type="scientific">Niastella vici</name>
    <dbReference type="NCBI Taxonomy" id="1703345"/>
    <lineage>
        <taxon>Bacteria</taxon>
        <taxon>Pseudomonadati</taxon>
        <taxon>Bacteroidota</taxon>
        <taxon>Chitinophagia</taxon>
        <taxon>Chitinophagales</taxon>
        <taxon>Chitinophagaceae</taxon>
        <taxon>Niastella</taxon>
    </lineage>
</organism>
<dbReference type="SUPFAM" id="SSF56601">
    <property type="entry name" value="beta-lactamase/transpeptidase-like"/>
    <property type="match status" value="1"/>
</dbReference>
<feature type="chain" id="PRO_5012799863" description="Beta-lactamase-related domain-containing protein" evidence="1">
    <location>
        <begin position="30"/>
        <end position="549"/>
    </location>
</feature>
<evidence type="ECO:0000256" key="1">
    <source>
        <dbReference type="SAM" id="SignalP"/>
    </source>
</evidence>
<dbReference type="Proteomes" id="UP000192796">
    <property type="component" value="Unassembled WGS sequence"/>
</dbReference>